<gene>
    <name evidence="1" type="ORF">QO018_000841</name>
</gene>
<evidence type="ECO:0000313" key="1">
    <source>
        <dbReference type="EMBL" id="MDQ0532005.1"/>
    </source>
</evidence>
<comment type="caution">
    <text evidence="1">The sequence shown here is derived from an EMBL/GenBank/DDBJ whole genome shotgun (WGS) entry which is preliminary data.</text>
</comment>
<dbReference type="Pfam" id="PF03270">
    <property type="entry name" value="DUF269"/>
    <property type="match status" value="1"/>
</dbReference>
<proteinExistence type="predicted"/>
<dbReference type="RefSeq" id="WP_209979054.1">
    <property type="nucleotide sequence ID" value="NZ_JAGINO010000002.1"/>
</dbReference>
<evidence type="ECO:0000313" key="2">
    <source>
        <dbReference type="Proteomes" id="UP001244552"/>
    </source>
</evidence>
<dbReference type="Proteomes" id="UP001244552">
    <property type="component" value="Unassembled WGS sequence"/>
</dbReference>
<keyword evidence="2" id="KW-1185">Reference proteome</keyword>
<dbReference type="NCBIfam" id="TIGR02935">
    <property type="entry name" value="NifX-associated nitrogen fixation protein"/>
    <property type="match status" value="1"/>
</dbReference>
<dbReference type="InterPro" id="IPR004952">
    <property type="entry name" value="NifX-assoc_nitrogen_fix"/>
</dbReference>
<reference evidence="1 2" key="1">
    <citation type="submission" date="2023-07" db="EMBL/GenBank/DDBJ databases">
        <title>Genomic Encyclopedia of Type Strains, Phase IV (KMG-IV): sequencing the most valuable type-strain genomes for metagenomic binning, comparative biology and taxonomic classification.</title>
        <authorList>
            <person name="Goeker M."/>
        </authorList>
    </citation>
    <scope>NUCLEOTIDE SEQUENCE [LARGE SCALE GENOMIC DNA]</scope>
    <source>
        <strain evidence="1 2">DSM 19922</strain>
    </source>
</reference>
<name>A0ABU0MEZ3_9PROT</name>
<dbReference type="PIRSF" id="PIRSF005788">
    <property type="entry name" value="NifK"/>
    <property type="match status" value="1"/>
</dbReference>
<organism evidence="1 2">
    <name type="scientific">Azospirillum picis</name>
    <dbReference type="NCBI Taxonomy" id="488438"/>
    <lineage>
        <taxon>Bacteria</taxon>
        <taxon>Pseudomonadati</taxon>
        <taxon>Pseudomonadota</taxon>
        <taxon>Alphaproteobacteria</taxon>
        <taxon>Rhodospirillales</taxon>
        <taxon>Azospirillaceae</taxon>
        <taxon>Azospirillum</taxon>
    </lineage>
</organism>
<accession>A0ABU0MEZ3</accession>
<dbReference type="EMBL" id="JAUSVU010000002">
    <property type="protein sequence ID" value="MDQ0532005.1"/>
    <property type="molecule type" value="Genomic_DNA"/>
</dbReference>
<protein>
    <submittedName>
        <fullName evidence="1">Nitrogen fixation protein</fullName>
    </submittedName>
</protein>
<sequence length="158" mass="17203">MAAENADTAALAEPSVADQFVKTLVLLFRAEDSYGAWEGKPDEALLAPFILDREARAAIPIIGDPDPDTLWRLELFYKAVGVTVEKQTGLMASPMMKMSHEGFGRMILTTGRLVVVSKTLRDVHRFGFPSLEKLAADGAKLVGDAVALIREYPDVANL</sequence>
<dbReference type="Gene3D" id="1.10.3100.20">
    <property type="entry name" value="Protein of unknown function DUF269"/>
    <property type="match status" value="1"/>
</dbReference>